<keyword evidence="1" id="KW-0812">Transmembrane</keyword>
<dbReference type="OrthoDB" id="18530at2759"/>
<feature type="transmembrane region" description="Helical" evidence="1">
    <location>
        <begin position="509"/>
        <end position="532"/>
    </location>
</feature>
<dbReference type="CDD" id="cd02440">
    <property type="entry name" value="AdoMet_MTases"/>
    <property type="match status" value="1"/>
</dbReference>
<dbReference type="Pfam" id="PF01209">
    <property type="entry name" value="Ubie_methyltran"/>
    <property type="match status" value="1"/>
</dbReference>
<reference evidence="3" key="1">
    <citation type="journal article" date="2013" name="Genome Announc.">
        <title>Draft genome sequence of the grapevine dieback fungus Eutypa lata UCR-EL1.</title>
        <authorList>
            <person name="Blanco-Ulate B."/>
            <person name="Rolshausen P.E."/>
            <person name="Cantu D."/>
        </authorList>
    </citation>
    <scope>NUCLEOTIDE SEQUENCE [LARGE SCALE GENOMIC DNA]</scope>
    <source>
        <strain evidence="3">UCR-EL1</strain>
    </source>
</reference>
<dbReference type="EMBL" id="KB706903">
    <property type="protein sequence ID" value="EMR65240.1"/>
    <property type="molecule type" value="Genomic_DNA"/>
</dbReference>
<dbReference type="Gene3D" id="3.40.50.150">
    <property type="entry name" value="Vaccinia Virus protein VP39"/>
    <property type="match status" value="1"/>
</dbReference>
<dbReference type="InterPro" id="IPR029063">
    <property type="entry name" value="SAM-dependent_MTases_sf"/>
</dbReference>
<dbReference type="PANTHER" id="PTHR40368:SF1">
    <property type="entry name" value="YALI0F14399P"/>
    <property type="match status" value="1"/>
</dbReference>
<accession>M7TEW9</accession>
<dbReference type="Proteomes" id="UP000012174">
    <property type="component" value="Unassembled WGS sequence"/>
</dbReference>
<keyword evidence="1" id="KW-1133">Transmembrane helix</keyword>
<keyword evidence="3" id="KW-1185">Reference proteome</keyword>
<dbReference type="HOGENOM" id="CLU_483139_0_0_1"/>
<sequence length="564" mass="62673">MTSTNNQEALQKLFGSFSNGSDDQRLEELIADSDRIMRFPAKNMLAGICLDQSTMAPFTLLDNACGIGPVAAELRDQVDSKVLDESKIICADFNANLVDTLKRRIELKGWSNIETAVIDAQNSGLPVASFSHITINFAMHLIPNPQAALRDTMRILQPGGKFGFTVWHKDNEGWAPDMRSCFEALPFDAPMPNPLPMAPHGQAQFTVNEGLEKELRDHGFVNIETKTITFVDHIESAEHYLRSFDMMKKWMVNMLWSEESKEKAKDILDDHIVNHLKVKHGNQGWDITWRDLARLALAFSLAQFSDDNDMECMNRSVETGEHIQDAKDEIQWIPFPTCNETGKALEFNYGVETELNCTIPFIDDPFFHLLEFYIHSDAPLACRLPARPPPHVETIGAKPYTQEYIPLVFALAGTLQLSHLHISTHMNILLHSTPKHHIHPHDSGVLDSGAAYSTSPLSHMEGSHSTRLVIGDPLPLSFSVRWFPTPALPKTEGKVEWAGMGGHVYASTVFYALVSFIAGALCSAVYFFGIILPKRLKGRGLGGATPLGYGINGVGNGWGIAKRD</sequence>
<dbReference type="AlphaFoldDB" id="M7TEW9"/>
<dbReference type="PANTHER" id="PTHR40368">
    <property type="entry name" value="YALI0F14399P"/>
    <property type="match status" value="1"/>
</dbReference>
<evidence type="ECO:0000313" key="2">
    <source>
        <dbReference type="EMBL" id="EMR65240.1"/>
    </source>
</evidence>
<evidence type="ECO:0000256" key="1">
    <source>
        <dbReference type="SAM" id="Phobius"/>
    </source>
</evidence>
<proteinExistence type="predicted"/>
<dbReference type="SUPFAM" id="SSF53335">
    <property type="entry name" value="S-adenosyl-L-methionine-dependent methyltransferases"/>
    <property type="match status" value="1"/>
</dbReference>
<gene>
    <name evidence="2" type="ORF">UCREL1_7785</name>
</gene>
<dbReference type="KEGG" id="ela:UCREL1_7785"/>
<keyword evidence="1" id="KW-0472">Membrane</keyword>
<organism evidence="2 3">
    <name type="scientific">Eutypa lata (strain UCR-EL1)</name>
    <name type="common">Grapevine dieback disease fungus</name>
    <name type="synonym">Eutypa armeniacae</name>
    <dbReference type="NCBI Taxonomy" id="1287681"/>
    <lineage>
        <taxon>Eukaryota</taxon>
        <taxon>Fungi</taxon>
        <taxon>Dikarya</taxon>
        <taxon>Ascomycota</taxon>
        <taxon>Pezizomycotina</taxon>
        <taxon>Sordariomycetes</taxon>
        <taxon>Xylariomycetidae</taxon>
        <taxon>Xylariales</taxon>
        <taxon>Diatrypaceae</taxon>
        <taxon>Eutypa</taxon>
    </lineage>
</organism>
<name>M7TEW9_EUTLA</name>
<dbReference type="eggNOG" id="ENOG502S07J">
    <property type="taxonomic scope" value="Eukaryota"/>
</dbReference>
<evidence type="ECO:0000313" key="3">
    <source>
        <dbReference type="Proteomes" id="UP000012174"/>
    </source>
</evidence>
<protein>
    <recommendedName>
        <fullName evidence="4">Methyltransferase type 11 domain-containing protein</fullName>
    </recommendedName>
</protein>
<evidence type="ECO:0008006" key="4">
    <source>
        <dbReference type="Google" id="ProtNLM"/>
    </source>
</evidence>